<feature type="transmembrane region" description="Helical" evidence="1">
    <location>
        <begin position="152"/>
        <end position="173"/>
    </location>
</feature>
<feature type="transmembrane region" description="Helical" evidence="1">
    <location>
        <begin position="226"/>
        <end position="244"/>
    </location>
</feature>
<feature type="transmembrane region" description="Helical" evidence="1">
    <location>
        <begin position="69"/>
        <end position="86"/>
    </location>
</feature>
<keyword evidence="1" id="KW-0812">Transmembrane</keyword>
<proteinExistence type="predicted"/>
<dbReference type="EMBL" id="JAVUPU010000006">
    <property type="protein sequence ID" value="MDT9599907.1"/>
    <property type="molecule type" value="Genomic_DNA"/>
</dbReference>
<keyword evidence="3" id="KW-1185">Reference proteome</keyword>
<evidence type="ECO:0000313" key="3">
    <source>
        <dbReference type="Proteomes" id="UP001259572"/>
    </source>
</evidence>
<feature type="transmembrane region" description="Helical" evidence="1">
    <location>
        <begin position="377"/>
        <end position="396"/>
    </location>
</feature>
<sequence>MQTRGEQMLALRRSRMAAAPAFLRGGFRPFFFGGAAYAVIALALWLLALAGGIQLPSAFEPLAWHRHEMLFGFVGAIVAGFLLTAIPNWTGRLPIAGPPLAALFGLWVIARMAVLFSASFGLGVAALFDVGFYLVLAALGAREVLAAKSRNVPVVGLVLLFGIANGLDYAGAAGLLTDAALASRAGITLVVIMISLIGGRIVPSFTRNWLAKRGVKQGLPGQPNRFDLATIGVTAVALLGWTLFPSGLPTGAILVVAAALQAVRLARWKGYRTLADSLVLILHVGYAWVPIGLALLGASILGAAFPTSAAIHALTAGAMATMILAVMTRATLGHTGRELQASPATAFLYMLVTLGAVLRVAAPMGLLDYTVGMEFAAVAWAGAFVIFLFAYGPILFRPRLGEQL</sequence>
<dbReference type="Pfam" id="PF05940">
    <property type="entry name" value="NnrS"/>
    <property type="match status" value="1"/>
</dbReference>
<feature type="transmembrane region" description="Helical" evidence="1">
    <location>
        <begin position="250"/>
        <end position="266"/>
    </location>
</feature>
<name>A0ABU3Q9C1_9SPHN</name>
<evidence type="ECO:0000313" key="2">
    <source>
        <dbReference type="EMBL" id="MDT9599907.1"/>
    </source>
</evidence>
<keyword evidence="1" id="KW-1133">Transmembrane helix</keyword>
<comment type="caution">
    <text evidence="2">The sequence shown here is derived from an EMBL/GenBank/DDBJ whole genome shotgun (WGS) entry which is preliminary data.</text>
</comment>
<dbReference type="InterPro" id="IPR010266">
    <property type="entry name" value="NnrS"/>
</dbReference>
<evidence type="ECO:0000256" key="1">
    <source>
        <dbReference type="SAM" id="Phobius"/>
    </source>
</evidence>
<gene>
    <name evidence="2" type="ORF">RQX22_13175</name>
</gene>
<feature type="transmembrane region" description="Helical" evidence="1">
    <location>
        <begin position="21"/>
        <end position="49"/>
    </location>
</feature>
<feature type="transmembrane region" description="Helical" evidence="1">
    <location>
        <begin position="120"/>
        <end position="140"/>
    </location>
</feature>
<reference evidence="2 3" key="1">
    <citation type="submission" date="2023-05" db="EMBL/GenBank/DDBJ databases">
        <authorList>
            <person name="Guo Y."/>
        </authorList>
    </citation>
    <scope>NUCLEOTIDE SEQUENCE [LARGE SCALE GENOMIC DNA]</scope>
    <source>
        <strain evidence="2 3">GR2756</strain>
    </source>
</reference>
<protein>
    <submittedName>
        <fullName evidence="2">NnrS family protein</fullName>
    </submittedName>
</protein>
<feature type="transmembrane region" description="Helical" evidence="1">
    <location>
        <begin position="185"/>
        <end position="205"/>
    </location>
</feature>
<feature type="transmembrane region" description="Helical" evidence="1">
    <location>
        <begin position="344"/>
        <end position="365"/>
    </location>
</feature>
<feature type="transmembrane region" description="Helical" evidence="1">
    <location>
        <begin position="278"/>
        <end position="305"/>
    </location>
</feature>
<accession>A0ABU3Q9C1</accession>
<organism evidence="2 3">
    <name type="scientific">Sphingosinicella rhizophila</name>
    <dbReference type="NCBI Taxonomy" id="3050082"/>
    <lineage>
        <taxon>Bacteria</taxon>
        <taxon>Pseudomonadati</taxon>
        <taxon>Pseudomonadota</taxon>
        <taxon>Alphaproteobacteria</taxon>
        <taxon>Sphingomonadales</taxon>
        <taxon>Sphingosinicellaceae</taxon>
        <taxon>Sphingosinicella</taxon>
    </lineage>
</organism>
<dbReference type="RefSeq" id="WP_315727003.1">
    <property type="nucleotide sequence ID" value="NZ_JAVUPU010000006.1"/>
</dbReference>
<feature type="transmembrane region" description="Helical" evidence="1">
    <location>
        <begin position="93"/>
        <end position="114"/>
    </location>
</feature>
<dbReference type="Proteomes" id="UP001259572">
    <property type="component" value="Unassembled WGS sequence"/>
</dbReference>
<feature type="transmembrane region" description="Helical" evidence="1">
    <location>
        <begin position="311"/>
        <end position="332"/>
    </location>
</feature>
<keyword evidence="1" id="KW-0472">Membrane</keyword>